<evidence type="ECO:0000256" key="2">
    <source>
        <dbReference type="ARBA" id="ARBA00022840"/>
    </source>
</evidence>
<dbReference type="Proteomes" id="UP000769528">
    <property type="component" value="Unassembled WGS sequence"/>
</dbReference>
<sequence>MTQESTIHDKKLIIIMVGLPARGKSYITKNISNYLNWLGINTKIFNVGNKRRFQSTSNHSYDFFNPSNKDNVKYRDELALITMNDLLKYLDHENGDIGIFDATNSTLERRELLVQTIRQRNYRDMNDIENTNNNYDILFMESLCNDPDIIEKNILLKLNGPDYRDDSNSQQSLIDFRLRLKNYESCYMSVCKDELEELSLKFEINLSFIKIINIYELNNFNLNSSKLWIINKFLTNFNNFEKKIYISENFNKIHLLPQDNLSIFTDLSISQIPQGLKSYEIINEDINEFVLSLESRHTNLLIISNNSSVLTSLLSYFTHENFQLESESIYCINSKYYTNKIEEFEDDNNNIPILDSILPTRSNSLKSPVESFVNLRKLNEYNGKSGNNDAWEIKEEFIEN</sequence>
<evidence type="ECO:0000313" key="5">
    <source>
        <dbReference type="Proteomes" id="UP000769528"/>
    </source>
</evidence>
<keyword evidence="5" id="KW-1185">Reference proteome</keyword>
<dbReference type="InterPro" id="IPR003094">
    <property type="entry name" value="6Pfruct_kin"/>
</dbReference>
<dbReference type="GO" id="GO:0003873">
    <property type="term" value="F:6-phosphofructo-2-kinase activity"/>
    <property type="evidence" value="ECO:0007669"/>
    <property type="project" value="InterPro"/>
</dbReference>
<protein>
    <recommendedName>
        <fullName evidence="3">6-phosphofructo-2-kinase domain-containing protein</fullName>
    </recommendedName>
</protein>
<comment type="caution">
    <text evidence="4">The sequence shown here is derived from an EMBL/GenBank/DDBJ whole genome shotgun (WGS) entry which is preliminary data.</text>
</comment>
<dbReference type="GO" id="GO:0006003">
    <property type="term" value="P:fructose 2,6-bisphosphate metabolic process"/>
    <property type="evidence" value="ECO:0007669"/>
    <property type="project" value="InterPro"/>
</dbReference>
<dbReference type="PANTHER" id="PTHR10606:SF32">
    <property type="entry name" value="6-PHOSPHOFRUCTO-2-KINASE 1"/>
    <property type="match status" value="1"/>
</dbReference>
<reference evidence="4" key="1">
    <citation type="journal article" date="2021" name="Open Biol.">
        <title>Shared evolutionary footprints suggest mitochondrial oxidative damage underlies multiple complex I losses in fungi.</title>
        <authorList>
            <person name="Schikora-Tamarit M.A."/>
            <person name="Marcet-Houben M."/>
            <person name="Nosek J."/>
            <person name="Gabaldon T."/>
        </authorList>
    </citation>
    <scope>NUCLEOTIDE SEQUENCE</scope>
    <source>
        <strain evidence="4">CBS6341</strain>
    </source>
</reference>
<dbReference type="SUPFAM" id="SSF52540">
    <property type="entry name" value="P-loop containing nucleoside triphosphate hydrolases"/>
    <property type="match status" value="1"/>
</dbReference>
<keyword evidence="2" id="KW-0067">ATP-binding</keyword>
<dbReference type="PIRSF" id="PIRSF000709">
    <property type="entry name" value="6PFK_2-Ptase"/>
    <property type="match status" value="1"/>
</dbReference>
<dbReference type="AlphaFoldDB" id="A0A9P8PKP2"/>
<dbReference type="InterPro" id="IPR027417">
    <property type="entry name" value="P-loop_NTPase"/>
</dbReference>
<gene>
    <name evidence="4" type="ORF">WICMUC_003760</name>
</gene>
<dbReference type="GO" id="GO:0006000">
    <property type="term" value="P:fructose metabolic process"/>
    <property type="evidence" value="ECO:0007669"/>
    <property type="project" value="InterPro"/>
</dbReference>
<dbReference type="PANTHER" id="PTHR10606">
    <property type="entry name" value="6-PHOSPHOFRUCTO-2-KINASE/FRUCTOSE-2,6-BISPHOSPHATASE"/>
    <property type="match status" value="1"/>
</dbReference>
<feature type="domain" description="6-phosphofructo-2-kinase" evidence="3">
    <location>
        <begin position="6"/>
        <end position="215"/>
    </location>
</feature>
<dbReference type="GO" id="GO:0005524">
    <property type="term" value="F:ATP binding"/>
    <property type="evidence" value="ECO:0007669"/>
    <property type="project" value="UniProtKB-KW"/>
</dbReference>
<name>A0A9P8PKP2_9ASCO</name>
<evidence type="ECO:0000259" key="3">
    <source>
        <dbReference type="Pfam" id="PF01591"/>
    </source>
</evidence>
<dbReference type="Pfam" id="PF01591">
    <property type="entry name" value="6PF2K"/>
    <property type="match status" value="1"/>
</dbReference>
<accession>A0A9P8PKP2</accession>
<dbReference type="GO" id="GO:0005829">
    <property type="term" value="C:cytosol"/>
    <property type="evidence" value="ECO:0007669"/>
    <property type="project" value="TreeGrafter"/>
</dbReference>
<dbReference type="OrthoDB" id="267323at2759"/>
<dbReference type="EMBL" id="JAEUBF010001028">
    <property type="protein sequence ID" value="KAH3673300.1"/>
    <property type="molecule type" value="Genomic_DNA"/>
</dbReference>
<dbReference type="InterPro" id="IPR013079">
    <property type="entry name" value="6Phosfructo_kin"/>
</dbReference>
<evidence type="ECO:0000313" key="4">
    <source>
        <dbReference type="EMBL" id="KAH3673300.1"/>
    </source>
</evidence>
<evidence type="ECO:0000256" key="1">
    <source>
        <dbReference type="ARBA" id="ARBA00022741"/>
    </source>
</evidence>
<proteinExistence type="predicted"/>
<reference evidence="4" key="2">
    <citation type="submission" date="2021-01" db="EMBL/GenBank/DDBJ databases">
        <authorList>
            <person name="Schikora-Tamarit M.A."/>
        </authorList>
    </citation>
    <scope>NUCLEOTIDE SEQUENCE</scope>
    <source>
        <strain evidence="4">CBS6341</strain>
    </source>
</reference>
<dbReference type="FunFam" id="3.40.50.300:FF:000644">
    <property type="entry name" value="GpmB, Fructose-2,6-bisphosphatase"/>
    <property type="match status" value="1"/>
</dbReference>
<organism evidence="4 5">
    <name type="scientific">Wickerhamomyces mucosus</name>
    <dbReference type="NCBI Taxonomy" id="1378264"/>
    <lineage>
        <taxon>Eukaryota</taxon>
        <taxon>Fungi</taxon>
        <taxon>Dikarya</taxon>
        <taxon>Ascomycota</taxon>
        <taxon>Saccharomycotina</taxon>
        <taxon>Saccharomycetes</taxon>
        <taxon>Phaffomycetales</taxon>
        <taxon>Wickerhamomycetaceae</taxon>
        <taxon>Wickerhamomyces</taxon>
    </lineage>
</organism>
<keyword evidence="1" id="KW-0547">Nucleotide-binding</keyword>
<dbReference type="Gene3D" id="3.40.50.300">
    <property type="entry name" value="P-loop containing nucleotide triphosphate hydrolases"/>
    <property type="match status" value="1"/>
</dbReference>